<feature type="non-terminal residue" evidence="5">
    <location>
        <position position="89"/>
    </location>
</feature>
<keyword evidence="6" id="KW-1185">Reference proteome</keyword>
<reference evidence="5" key="2">
    <citation type="submission" date="2023-06" db="EMBL/GenBank/DDBJ databases">
        <authorList>
            <consortium name="Lawrence Berkeley National Laboratory"/>
            <person name="Haridas S."/>
            <person name="Hensen N."/>
            <person name="Bonometti L."/>
            <person name="Westerberg I."/>
            <person name="Brannstrom I.O."/>
            <person name="Guillou S."/>
            <person name="Cros-Aarteil S."/>
            <person name="Calhoun S."/>
            <person name="Kuo A."/>
            <person name="Mondo S."/>
            <person name="Pangilinan J."/>
            <person name="Riley R."/>
            <person name="Labutti K."/>
            <person name="Andreopoulos B."/>
            <person name="Lipzen A."/>
            <person name="Chen C."/>
            <person name="Yanf M."/>
            <person name="Daum C."/>
            <person name="Ng V."/>
            <person name="Clum A."/>
            <person name="Steindorff A."/>
            <person name="Ohm R."/>
            <person name="Martin F."/>
            <person name="Silar P."/>
            <person name="Natvig D."/>
            <person name="Lalanne C."/>
            <person name="Gautier V."/>
            <person name="Ament-Velasquez S.L."/>
            <person name="Kruys A."/>
            <person name="Hutchinson M.I."/>
            <person name="Powell A.J."/>
            <person name="Barry K."/>
            <person name="Miller A.N."/>
            <person name="Grigoriev I.V."/>
            <person name="Debuchy R."/>
            <person name="Gladieux P."/>
            <person name="Thoren M.H."/>
            <person name="Johannesson H."/>
        </authorList>
    </citation>
    <scope>NUCLEOTIDE SEQUENCE</scope>
    <source>
        <strain evidence="5">CBS 958.72</strain>
    </source>
</reference>
<dbReference type="InterPro" id="IPR050523">
    <property type="entry name" value="AKR_Detox_Biosynth"/>
</dbReference>
<dbReference type="Gene3D" id="3.20.20.100">
    <property type="entry name" value="NADP-dependent oxidoreductase domain"/>
    <property type="match status" value="1"/>
</dbReference>
<dbReference type="SUPFAM" id="SSF51430">
    <property type="entry name" value="NAD(P)-linked oxidoreductase"/>
    <property type="match status" value="1"/>
</dbReference>
<dbReference type="InterPro" id="IPR023210">
    <property type="entry name" value="NADP_OxRdtase_dom"/>
</dbReference>
<evidence type="ECO:0000259" key="4">
    <source>
        <dbReference type="Pfam" id="PF00248"/>
    </source>
</evidence>
<dbReference type="PANTHER" id="PTHR43364">
    <property type="entry name" value="NADH-SPECIFIC METHYLGLYOXAL REDUCTASE-RELATED"/>
    <property type="match status" value="1"/>
</dbReference>
<dbReference type="AlphaFoldDB" id="A0AAE0JVT4"/>
<organism evidence="5 6">
    <name type="scientific">Lasiosphaeria ovina</name>
    <dbReference type="NCBI Taxonomy" id="92902"/>
    <lineage>
        <taxon>Eukaryota</taxon>
        <taxon>Fungi</taxon>
        <taxon>Dikarya</taxon>
        <taxon>Ascomycota</taxon>
        <taxon>Pezizomycotina</taxon>
        <taxon>Sordariomycetes</taxon>
        <taxon>Sordariomycetidae</taxon>
        <taxon>Sordariales</taxon>
        <taxon>Lasiosphaeriaceae</taxon>
        <taxon>Lasiosphaeria</taxon>
    </lineage>
</organism>
<reference evidence="5" key="1">
    <citation type="journal article" date="2023" name="Mol. Phylogenet. Evol.">
        <title>Genome-scale phylogeny and comparative genomics of the fungal order Sordariales.</title>
        <authorList>
            <person name="Hensen N."/>
            <person name="Bonometti L."/>
            <person name="Westerberg I."/>
            <person name="Brannstrom I.O."/>
            <person name="Guillou S."/>
            <person name="Cros-Aarteil S."/>
            <person name="Calhoun S."/>
            <person name="Haridas S."/>
            <person name="Kuo A."/>
            <person name="Mondo S."/>
            <person name="Pangilinan J."/>
            <person name="Riley R."/>
            <person name="LaButti K."/>
            <person name="Andreopoulos B."/>
            <person name="Lipzen A."/>
            <person name="Chen C."/>
            <person name="Yan M."/>
            <person name="Daum C."/>
            <person name="Ng V."/>
            <person name="Clum A."/>
            <person name="Steindorff A."/>
            <person name="Ohm R.A."/>
            <person name="Martin F."/>
            <person name="Silar P."/>
            <person name="Natvig D.O."/>
            <person name="Lalanne C."/>
            <person name="Gautier V."/>
            <person name="Ament-Velasquez S.L."/>
            <person name="Kruys A."/>
            <person name="Hutchinson M.I."/>
            <person name="Powell A.J."/>
            <person name="Barry K."/>
            <person name="Miller A.N."/>
            <person name="Grigoriev I.V."/>
            <person name="Debuchy R."/>
            <person name="Gladieux P."/>
            <person name="Hiltunen Thoren M."/>
            <person name="Johannesson H."/>
        </authorList>
    </citation>
    <scope>NUCLEOTIDE SEQUENCE</scope>
    <source>
        <strain evidence="5">CBS 958.72</strain>
    </source>
</reference>
<proteinExistence type="inferred from homology"/>
<feature type="domain" description="NADP-dependent oxidoreductase" evidence="4">
    <location>
        <begin position="10"/>
        <end position="77"/>
    </location>
</feature>
<gene>
    <name evidence="5" type="ORF">B0T24DRAFT_712439</name>
</gene>
<dbReference type="InterPro" id="IPR036812">
    <property type="entry name" value="NAD(P)_OxRdtase_dom_sf"/>
</dbReference>
<keyword evidence="2" id="KW-0560">Oxidoreductase</keyword>
<evidence type="ECO:0000256" key="3">
    <source>
        <dbReference type="ARBA" id="ARBA00038157"/>
    </source>
</evidence>
<dbReference type="PANTHER" id="PTHR43364:SF7">
    <property type="entry name" value="NADP-DEPENDENT OXIDOREDUCTASE DOMAIN-CONTAINING PROTEIN-RELATED"/>
    <property type="match status" value="1"/>
</dbReference>
<evidence type="ECO:0000256" key="2">
    <source>
        <dbReference type="ARBA" id="ARBA00023002"/>
    </source>
</evidence>
<name>A0AAE0JVT4_9PEZI</name>
<evidence type="ECO:0000313" key="5">
    <source>
        <dbReference type="EMBL" id="KAK3365000.1"/>
    </source>
</evidence>
<dbReference type="GO" id="GO:0016491">
    <property type="term" value="F:oxidoreductase activity"/>
    <property type="evidence" value="ECO:0007669"/>
    <property type="project" value="UniProtKB-KW"/>
</dbReference>
<sequence>GRNIERSEREISVRKALEAVARRKQTIISSVALAHVMHKTSCVFPIVGGRNTRHLRGNIEALTLRLTADDIAEIDTAAPFDIGFPNTLL</sequence>
<accession>A0AAE0JVT4</accession>
<feature type="non-terminal residue" evidence="5">
    <location>
        <position position="1"/>
    </location>
</feature>
<dbReference type="Pfam" id="PF00248">
    <property type="entry name" value="Aldo_ket_red"/>
    <property type="match status" value="1"/>
</dbReference>
<evidence type="ECO:0000256" key="1">
    <source>
        <dbReference type="ARBA" id="ARBA00022857"/>
    </source>
</evidence>
<comment type="similarity">
    <text evidence="3">Belongs to the aldo/keto reductase family. Aldo/keto reductase 2 subfamily.</text>
</comment>
<dbReference type="Proteomes" id="UP001287356">
    <property type="component" value="Unassembled WGS sequence"/>
</dbReference>
<dbReference type="EMBL" id="JAULSN010000009">
    <property type="protein sequence ID" value="KAK3365000.1"/>
    <property type="molecule type" value="Genomic_DNA"/>
</dbReference>
<comment type="caution">
    <text evidence="5">The sequence shown here is derived from an EMBL/GenBank/DDBJ whole genome shotgun (WGS) entry which is preliminary data.</text>
</comment>
<protein>
    <recommendedName>
        <fullName evidence="4">NADP-dependent oxidoreductase domain-containing protein</fullName>
    </recommendedName>
</protein>
<evidence type="ECO:0000313" key="6">
    <source>
        <dbReference type="Proteomes" id="UP001287356"/>
    </source>
</evidence>
<keyword evidence="1" id="KW-0521">NADP</keyword>